<evidence type="ECO:0000256" key="11">
    <source>
        <dbReference type="ARBA" id="ARBA00044143"/>
    </source>
</evidence>
<dbReference type="GO" id="GO:0015833">
    <property type="term" value="P:peptide transport"/>
    <property type="evidence" value="ECO:0007669"/>
    <property type="project" value="InterPro"/>
</dbReference>
<keyword evidence="3" id="KW-1003">Cell membrane</keyword>
<dbReference type="CDD" id="cd03257">
    <property type="entry name" value="ABC_NikE_OppD_transporters"/>
    <property type="match status" value="1"/>
</dbReference>
<protein>
    <recommendedName>
        <fullName evidence="11">Nickel import system ATP-binding protein NikD</fullName>
        <ecNumber evidence="10">7.2.2.11</ecNumber>
    </recommendedName>
</protein>
<evidence type="ECO:0000256" key="3">
    <source>
        <dbReference type="ARBA" id="ARBA00022475"/>
    </source>
</evidence>
<dbReference type="PANTHER" id="PTHR43297:SF13">
    <property type="entry name" value="NICKEL ABC TRANSPORTER, ATP-BINDING PROTEIN"/>
    <property type="match status" value="1"/>
</dbReference>
<feature type="domain" description="ABC transporter" evidence="13">
    <location>
        <begin position="4"/>
        <end position="266"/>
    </location>
</feature>
<dbReference type="GO" id="GO:0005886">
    <property type="term" value="C:plasma membrane"/>
    <property type="evidence" value="ECO:0007669"/>
    <property type="project" value="UniProtKB-SubCell"/>
</dbReference>
<evidence type="ECO:0000256" key="6">
    <source>
        <dbReference type="ARBA" id="ARBA00022967"/>
    </source>
</evidence>
<evidence type="ECO:0000256" key="4">
    <source>
        <dbReference type="ARBA" id="ARBA00022741"/>
    </source>
</evidence>
<dbReference type="InterPro" id="IPR027417">
    <property type="entry name" value="P-loop_NTPase"/>
</dbReference>
<evidence type="ECO:0000256" key="10">
    <source>
        <dbReference type="ARBA" id="ARBA00039098"/>
    </source>
</evidence>
<evidence type="ECO:0000256" key="8">
    <source>
        <dbReference type="ARBA" id="ARBA00023136"/>
    </source>
</evidence>
<dbReference type="Proteomes" id="UP000183769">
    <property type="component" value="Unassembled WGS sequence"/>
</dbReference>
<dbReference type="InterPro" id="IPR003593">
    <property type="entry name" value="AAA+_ATPase"/>
</dbReference>
<gene>
    <name evidence="14" type="ORF">SAMN05216277_1257</name>
</gene>
<dbReference type="PANTHER" id="PTHR43297">
    <property type="entry name" value="OLIGOPEPTIDE TRANSPORT ATP-BINDING PROTEIN APPD"/>
    <property type="match status" value="1"/>
</dbReference>
<keyword evidence="8" id="KW-0472">Membrane</keyword>
<comment type="subunit">
    <text evidence="9">The complex is composed of two ATP-binding proteins (NikD and NikE), two transmembrane proteins (NikB and NikC) and a solute-binding protein (NikA).</text>
</comment>
<dbReference type="Pfam" id="PF00005">
    <property type="entry name" value="ABC_tran"/>
    <property type="match status" value="1"/>
</dbReference>
<dbReference type="InterPro" id="IPR013563">
    <property type="entry name" value="Oligopep_ABC_C"/>
</dbReference>
<dbReference type="Pfam" id="PF08352">
    <property type="entry name" value="oligo_HPY"/>
    <property type="match status" value="1"/>
</dbReference>
<evidence type="ECO:0000256" key="1">
    <source>
        <dbReference type="ARBA" id="ARBA00004202"/>
    </source>
</evidence>
<keyword evidence="2" id="KW-0813">Transport</keyword>
<dbReference type="PROSITE" id="PS00211">
    <property type="entry name" value="ABC_TRANSPORTER_1"/>
    <property type="match status" value="1"/>
</dbReference>
<evidence type="ECO:0000256" key="5">
    <source>
        <dbReference type="ARBA" id="ARBA00022840"/>
    </source>
</evidence>
<dbReference type="InterPro" id="IPR050388">
    <property type="entry name" value="ABC_Ni/Peptide_Import"/>
</dbReference>
<keyword evidence="7" id="KW-0406">Ion transport</keyword>
<evidence type="ECO:0000256" key="12">
    <source>
        <dbReference type="ARBA" id="ARBA00048610"/>
    </source>
</evidence>
<evidence type="ECO:0000256" key="2">
    <source>
        <dbReference type="ARBA" id="ARBA00022448"/>
    </source>
</evidence>
<keyword evidence="6" id="KW-1278">Translocase</keyword>
<dbReference type="OrthoDB" id="18209at2157"/>
<evidence type="ECO:0000256" key="7">
    <source>
        <dbReference type="ARBA" id="ARBA00023065"/>
    </source>
</evidence>
<evidence type="ECO:0000313" key="15">
    <source>
        <dbReference type="Proteomes" id="UP000183769"/>
    </source>
</evidence>
<keyword evidence="5 14" id="KW-0067">ATP-binding</keyword>
<accession>A0A1I5W985</accession>
<dbReference type="EMBL" id="FOXI01000025">
    <property type="protein sequence ID" value="SFQ16300.1"/>
    <property type="molecule type" value="Genomic_DNA"/>
</dbReference>
<dbReference type="InterPro" id="IPR003439">
    <property type="entry name" value="ABC_transporter-like_ATP-bd"/>
</dbReference>
<comment type="subcellular location">
    <subcellularLocation>
        <location evidence="1">Cell membrane</location>
        <topology evidence="1">Peripheral membrane protein</topology>
    </subcellularLocation>
</comment>
<dbReference type="GO" id="GO:0016887">
    <property type="term" value="F:ATP hydrolysis activity"/>
    <property type="evidence" value="ECO:0007669"/>
    <property type="project" value="InterPro"/>
</dbReference>
<reference evidence="15" key="1">
    <citation type="submission" date="2016-10" db="EMBL/GenBank/DDBJ databases">
        <authorList>
            <person name="Varghese N."/>
            <person name="Submissions S."/>
        </authorList>
    </citation>
    <scope>NUCLEOTIDE SEQUENCE [LARGE SCALE GENOMIC DNA]</scope>
    <source>
        <strain evidence="15">CGMCC 1.10329</strain>
    </source>
</reference>
<evidence type="ECO:0000256" key="9">
    <source>
        <dbReference type="ARBA" id="ARBA00038669"/>
    </source>
</evidence>
<dbReference type="PROSITE" id="PS50893">
    <property type="entry name" value="ABC_TRANSPORTER_2"/>
    <property type="match status" value="1"/>
</dbReference>
<dbReference type="SUPFAM" id="SSF52540">
    <property type="entry name" value="P-loop containing nucleoside triphosphate hydrolases"/>
    <property type="match status" value="1"/>
</dbReference>
<dbReference type="FunFam" id="3.40.50.300:FF:000016">
    <property type="entry name" value="Oligopeptide ABC transporter ATP-binding component"/>
    <property type="match status" value="1"/>
</dbReference>
<dbReference type="NCBIfam" id="TIGR01727">
    <property type="entry name" value="oligo_HPY"/>
    <property type="match status" value="1"/>
</dbReference>
<dbReference type="InterPro" id="IPR017871">
    <property type="entry name" value="ABC_transporter-like_CS"/>
</dbReference>
<sequence length="334" mass="36546">MSVLQIDDLHTYFDTESGTVRAVEGIDLTIEAGEIVGLVGESGSGKSVTASSIMDLVQHPGRIADGTVRYDGQDVLSLSEDELAELRGGEISMIFQDPMDAFNPTQTVGRQLHDVLRSHREGSVHPLVRALGLDHDADCKAAVVEMLDAVGIPNPEARYSDYPHEFSGGMIQRAMVGMALLCDPKLVLADEPTTGLDVSIERQILGLFKDLVEELDTAVLWITHDLSVVAKLCDRVVVMYAGKVMEVGSTEAVLSDPASPYTQALLDSIPRYDRPDEEMYVMEGDVPDPLNRPDGCRFADRCPEVHDRCHDHHPPRFDTGDREVACYLAEGDAE</sequence>
<dbReference type="RefSeq" id="WP_074880819.1">
    <property type="nucleotide sequence ID" value="NZ_FOXI01000025.1"/>
</dbReference>
<dbReference type="AlphaFoldDB" id="A0A1I5W985"/>
<dbReference type="GO" id="GO:0005524">
    <property type="term" value="F:ATP binding"/>
    <property type="evidence" value="ECO:0007669"/>
    <property type="project" value="UniProtKB-KW"/>
</dbReference>
<keyword evidence="4" id="KW-0547">Nucleotide-binding</keyword>
<proteinExistence type="predicted"/>
<dbReference type="EC" id="7.2.2.11" evidence="10"/>
<comment type="catalytic activity">
    <reaction evidence="12">
        <text>Ni(2+)(out) + ATP + H2O = Ni(2+)(in) + ADP + phosphate + H(+)</text>
        <dbReference type="Rhea" id="RHEA:15557"/>
        <dbReference type="ChEBI" id="CHEBI:15377"/>
        <dbReference type="ChEBI" id="CHEBI:15378"/>
        <dbReference type="ChEBI" id="CHEBI:30616"/>
        <dbReference type="ChEBI" id="CHEBI:43474"/>
        <dbReference type="ChEBI" id="CHEBI:49786"/>
        <dbReference type="ChEBI" id="CHEBI:456216"/>
        <dbReference type="EC" id="7.2.2.11"/>
    </reaction>
    <physiologicalReaction direction="left-to-right" evidence="12">
        <dbReference type="Rhea" id="RHEA:15558"/>
    </physiologicalReaction>
</comment>
<dbReference type="SMART" id="SM00382">
    <property type="entry name" value="AAA"/>
    <property type="match status" value="1"/>
</dbReference>
<dbReference type="GO" id="GO:0015413">
    <property type="term" value="F:ABC-type nickel transporter activity"/>
    <property type="evidence" value="ECO:0007669"/>
    <property type="project" value="UniProtKB-EC"/>
</dbReference>
<keyword evidence="15" id="KW-1185">Reference proteome</keyword>
<name>A0A1I5W985_9EURY</name>
<evidence type="ECO:0000259" key="13">
    <source>
        <dbReference type="PROSITE" id="PS50893"/>
    </source>
</evidence>
<dbReference type="Gene3D" id="3.40.50.300">
    <property type="entry name" value="P-loop containing nucleotide triphosphate hydrolases"/>
    <property type="match status" value="1"/>
</dbReference>
<evidence type="ECO:0000313" key="14">
    <source>
        <dbReference type="EMBL" id="SFQ16300.1"/>
    </source>
</evidence>
<organism evidence="14 15">
    <name type="scientific">Halolamina pelagica</name>
    <dbReference type="NCBI Taxonomy" id="699431"/>
    <lineage>
        <taxon>Archaea</taxon>
        <taxon>Methanobacteriati</taxon>
        <taxon>Methanobacteriota</taxon>
        <taxon>Stenosarchaea group</taxon>
        <taxon>Halobacteria</taxon>
        <taxon>Halobacteriales</taxon>
        <taxon>Haloferacaceae</taxon>
    </lineage>
</organism>